<dbReference type="AlphaFoldDB" id="W4QD57"/>
<accession>W4QD57</accession>
<dbReference type="RefSeq" id="WP_201768788.1">
    <property type="nucleotide sequence ID" value="NZ_BAUU01000008.1"/>
</dbReference>
<sequence length="292" mass="31361">MKSVTRREFLKKSSMAGAAALMVPSAFLAACGSTNSGGSSNSDVIKIGFIPLTDCASVVMAKELGLYEKYGVNVEVTKEASWASVRDKLLSGDLDAAHCLFGMPFSVYTGVGGSVGSELPIAMMINANGQGISLSSDFCHVGFGDIKAAKTAIEQEMAQREVTFAMTFPGGTHDLWLRYWLGAVGIDQSQAQIITVPPPQMVSNMQVGNMDGFCVGEPWNGVAVRDDLGFTHLSSQDIWKDHPEKALVLNKNFSEKTDEVKAIMKAILVASQWLDDMNNRKEAAEVIGHQAT</sequence>
<dbReference type="Pfam" id="PF13379">
    <property type="entry name" value="NMT1_2"/>
    <property type="match status" value="1"/>
</dbReference>
<evidence type="ECO:0000256" key="6">
    <source>
        <dbReference type="ARBA" id="ARBA00023136"/>
    </source>
</evidence>
<dbReference type="InterPro" id="IPR006311">
    <property type="entry name" value="TAT_signal"/>
</dbReference>
<dbReference type="PANTHER" id="PTHR30024:SF7">
    <property type="entry name" value="NITRATE_NITRITE BINDING PROTEIN NRTA"/>
    <property type="match status" value="1"/>
</dbReference>
<dbReference type="PROSITE" id="PS51318">
    <property type="entry name" value="TAT"/>
    <property type="match status" value="1"/>
</dbReference>
<dbReference type="InterPro" id="IPR019546">
    <property type="entry name" value="TAT_signal_bac_arc"/>
</dbReference>
<comment type="similarity">
    <text evidence="7">Belongs to the CmpA/NrtA family.</text>
</comment>
<gene>
    <name evidence="9" type="ORF">JCM9152_1355</name>
</gene>
<dbReference type="Proteomes" id="UP000018895">
    <property type="component" value="Unassembled WGS sequence"/>
</dbReference>
<evidence type="ECO:0000256" key="1">
    <source>
        <dbReference type="ARBA" id="ARBA00004533"/>
    </source>
</evidence>
<dbReference type="GO" id="GO:0005886">
    <property type="term" value="C:plasma membrane"/>
    <property type="evidence" value="ECO:0007669"/>
    <property type="project" value="UniProtKB-SubCell"/>
</dbReference>
<name>W4QD57_9BACI</name>
<keyword evidence="3" id="KW-1003">Cell membrane</keyword>
<dbReference type="Gene3D" id="3.40.190.10">
    <property type="entry name" value="Periplasmic binding protein-like II"/>
    <property type="match status" value="2"/>
</dbReference>
<dbReference type="PANTHER" id="PTHR30024">
    <property type="entry name" value="ALIPHATIC SULFONATES-BINDING PROTEIN-RELATED"/>
    <property type="match status" value="1"/>
</dbReference>
<keyword evidence="6" id="KW-0472">Membrane</keyword>
<dbReference type="NCBIfam" id="TIGR01409">
    <property type="entry name" value="TAT_signal_seq"/>
    <property type="match status" value="1"/>
</dbReference>
<comment type="subcellular location">
    <subcellularLocation>
        <location evidence="1">Cell inner membrane</location>
    </subcellularLocation>
</comment>
<comment type="caution">
    <text evidence="9">The sequence shown here is derived from an EMBL/GenBank/DDBJ whole genome shotgun (WGS) entry which is preliminary data.</text>
</comment>
<keyword evidence="2" id="KW-0813">Transport</keyword>
<keyword evidence="5 8" id="KW-0732">Signal</keyword>
<dbReference type="PROSITE" id="PS51257">
    <property type="entry name" value="PROKAR_LIPOPROTEIN"/>
    <property type="match status" value="1"/>
</dbReference>
<dbReference type="STRING" id="1236971.JCM9152_1355"/>
<feature type="chain" id="PRO_5004848357" evidence="8">
    <location>
        <begin position="30"/>
        <end position="292"/>
    </location>
</feature>
<dbReference type="SUPFAM" id="SSF53850">
    <property type="entry name" value="Periplasmic binding protein-like II"/>
    <property type="match status" value="1"/>
</dbReference>
<keyword evidence="10" id="KW-1185">Reference proteome</keyword>
<evidence type="ECO:0000313" key="9">
    <source>
        <dbReference type="EMBL" id="GAE29965.1"/>
    </source>
</evidence>
<evidence type="ECO:0000256" key="5">
    <source>
        <dbReference type="ARBA" id="ARBA00022729"/>
    </source>
</evidence>
<evidence type="ECO:0000256" key="4">
    <source>
        <dbReference type="ARBA" id="ARBA00022519"/>
    </source>
</evidence>
<reference evidence="9" key="1">
    <citation type="journal article" date="2014" name="Genome Announc.">
        <title>Draft Genome Sequences of Three Alkaliphilic Bacillus Strains, Bacillus wakoensis JCM 9140T, Bacillus akibai JCM 9157T, and Bacillus hemicellulosilyticus JCM 9152T.</title>
        <authorList>
            <person name="Yuki M."/>
            <person name="Oshima K."/>
            <person name="Suda W."/>
            <person name="Oshida Y."/>
            <person name="Kitamura K."/>
            <person name="Iida T."/>
            <person name="Hattori M."/>
            <person name="Ohkuma M."/>
        </authorList>
    </citation>
    <scope>NUCLEOTIDE SEQUENCE [LARGE SCALE GENOMIC DNA]</scope>
    <source>
        <strain evidence="9">JCM 9152</strain>
    </source>
</reference>
<dbReference type="InterPro" id="IPR044527">
    <property type="entry name" value="NrtA/CpmA_ABC-bd_dom"/>
</dbReference>
<evidence type="ECO:0000256" key="7">
    <source>
        <dbReference type="ARBA" id="ARBA00024031"/>
    </source>
</evidence>
<evidence type="ECO:0000256" key="2">
    <source>
        <dbReference type="ARBA" id="ARBA00022448"/>
    </source>
</evidence>
<proteinExistence type="inferred from homology"/>
<keyword evidence="4" id="KW-0997">Cell inner membrane</keyword>
<evidence type="ECO:0000256" key="8">
    <source>
        <dbReference type="SAM" id="SignalP"/>
    </source>
</evidence>
<organism evidence="9 10">
    <name type="scientific">Halalkalibacter hemicellulosilyticusJCM 9152</name>
    <dbReference type="NCBI Taxonomy" id="1236971"/>
    <lineage>
        <taxon>Bacteria</taxon>
        <taxon>Bacillati</taxon>
        <taxon>Bacillota</taxon>
        <taxon>Bacilli</taxon>
        <taxon>Bacillales</taxon>
        <taxon>Bacillaceae</taxon>
        <taxon>Halalkalibacter</taxon>
    </lineage>
</organism>
<dbReference type="EMBL" id="BAUU01000008">
    <property type="protein sequence ID" value="GAE29965.1"/>
    <property type="molecule type" value="Genomic_DNA"/>
</dbReference>
<protein>
    <submittedName>
        <fullName evidence="9">Nitrate ABC transporter</fullName>
    </submittedName>
</protein>
<feature type="signal peptide" evidence="8">
    <location>
        <begin position="1"/>
        <end position="29"/>
    </location>
</feature>
<evidence type="ECO:0000313" key="10">
    <source>
        <dbReference type="Proteomes" id="UP000018895"/>
    </source>
</evidence>
<dbReference type="CDD" id="cd13553">
    <property type="entry name" value="PBP2_NrtA_CpmA_like"/>
    <property type="match status" value="1"/>
</dbReference>
<evidence type="ECO:0000256" key="3">
    <source>
        <dbReference type="ARBA" id="ARBA00022475"/>
    </source>
</evidence>